<sequence>MTAQAHTGRHWTHLKSWPLRTKLVLVTMALLTVIAAVLGGVVYATMNSVLTRDLDAQLRQANHRAAAALGNLGGPGGPGGQGTSPDYRGQSLGTLTVVVTNGGTLTLAAVLNQDGQYSTLPTSDLSKLALLSTTPDAYRPGAVPVTRQLSVGDYRLLASATPNGVVVTGLPLAGNNSALGALVLSTLLVAGSALVICAVVGTWLIRRTLRPLAQLSAVAGHVADAKLDVGEVALTVRVPSEATDPDTEVGSVGHAFNRMLDNVGGALAVRHASEMKARQFVADASHELRTPLTAIQGYSEMISLTEELSEQGKESLSRVRSQAQRMTGLVEDLLTLARMDESQQVQGRSVDLVQLAVDEVMEKRAQDQGHDWRLSVPAGTVDAWVDPARLRQVLVNLLTNAQKHTPGGTKVEVAVEVTEDGRPVLRVSDDGPGIPDELQPEVFSRFTRADKARTGGSTGLGLSIVQAIVQAHGGQVSLDSRPGKTVFSVELPPAGSSA</sequence>
<comment type="catalytic activity">
    <reaction evidence="1">
        <text>ATP + protein L-histidine = ADP + protein N-phospho-L-histidine.</text>
        <dbReference type="EC" id="2.7.13.3"/>
    </reaction>
</comment>
<dbReference type="InterPro" id="IPR050428">
    <property type="entry name" value="TCS_sensor_his_kinase"/>
</dbReference>
<evidence type="ECO:0000256" key="2">
    <source>
        <dbReference type="ARBA" id="ARBA00004236"/>
    </source>
</evidence>
<dbReference type="CDD" id="cd00075">
    <property type="entry name" value="HATPase"/>
    <property type="match status" value="1"/>
</dbReference>
<name>A0ABT9ILY0_9MICC</name>
<evidence type="ECO:0000256" key="5">
    <source>
        <dbReference type="ARBA" id="ARBA00022679"/>
    </source>
</evidence>
<evidence type="ECO:0000256" key="3">
    <source>
        <dbReference type="ARBA" id="ARBA00012438"/>
    </source>
</evidence>
<dbReference type="PANTHER" id="PTHR45436:SF5">
    <property type="entry name" value="SENSOR HISTIDINE KINASE TRCS"/>
    <property type="match status" value="1"/>
</dbReference>
<evidence type="ECO:0000256" key="7">
    <source>
        <dbReference type="ARBA" id="ARBA00022777"/>
    </source>
</evidence>
<evidence type="ECO:0000259" key="13">
    <source>
        <dbReference type="PROSITE" id="PS50885"/>
    </source>
</evidence>
<dbReference type="SUPFAM" id="SSF55874">
    <property type="entry name" value="ATPase domain of HSP90 chaperone/DNA topoisomerase II/histidine kinase"/>
    <property type="match status" value="1"/>
</dbReference>
<dbReference type="PROSITE" id="PS50885">
    <property type="entry name" value="HAMP"/>
    <property type="match status" value="1"/>
</dbReference>
<keyword evidence="7 14" id="KW-0418">Kinase</keyword>
<evidence type="ECO:0000256" key="1">
    <source>
        <dbReference type="ARBA" id="ARBA00000085"/>
    </source>
</evidence>
<keyword evidence="10 11" id="KW-0472">Membrane</keyword>
<evidence type="ECO:0000256" key="11">
    <source>
        <dbReference type="SAM" id="Phobius"/>
    </source>
</evidence>
<dbReference type="SMART" id="SM00304">
    <property type="entry name" value="HAMP"/>
    <property type="match status" value="1"/>
</dbReference>
<comment type="caution">
    <text evidence="14">The sequence shown here is derived from an EMBL/GenBank/DDBJ whole genome shotgun (WGS) entry which is preliminary data.</text>
</comment>
<evidence type="ECO:0000256" key="4">
    <source>
        <dbReference type="ARBA" id="ARBA00022553"/>
    </source>
</evidence>
<dbReference type="Gene3D" id="6.10.340.10">
    <property type="match status" value="1"/>
</dbReference>
<evidence type="ECO:0000313" key="15">
    <source>
        <dbReference type="Proteomes" id="UP001232725"/>
    </source>
</evidence>
<dbReference type="Proteomes" id="UP001232725">
    <property type="component" value="Unassembled WGS sequence"/>
</dbReference>
<dbReference type="PRINTS" id="PR00344">
    <property type="entry name" value="BCTRLSENSOR"/>
</dbReference>
<keyword evidence="5" id="KW-0808">Transferase</keyword>
<keyword evidence="9" id="KW-0902">Two-component regulatory system</keyword>
<keyword evidence="6 11" id="KW-0812">Transmembrane</keyword>
<dbReference type="Pfam" id="PF00672">
    <property type="entry name" value="HAMP"/>
    <property type="match status" value="1"/>
</dbReference>
<dbReference type="InterPro" id="IPR003661">
    <property type="entry name" value="HisK_dim/P_dom"/>
</dbReference>
<dbReference type="Pfam" id="PF02518">
    <property type="entry name" value="HATPase_c"/>
    <property type="match status" value="1"/>
</dbReference>
<keyword evidence="4" id="KW-0597">Phosphoprotein</keyword>
<dbReference type="InterPro" id="IPR004358">
    <property type="entry name" value="Sig_transdc_His_kin-like_C"/>
</dbReference>
<dbReference type="Pfam" id="PF00512">
    <property type="entry name" value="HisKA"/>
    <property type="match status" value="1"/>
</dbReference>
<dbReference type="RefSeq" id="WP_305995662.1">
    <property type="nucleotide sequence ID" value="NZ_JAVALS010000002.1"/>
</dbReference>
<evidence type="ECO:0000313" key="14">
    <source>
        <dbReference type="EMBL" id="MDP5226620.1"/>
    </source>
</evidence>
<keyword evidence="15" id="KW-1185">Reference proteome</keyword>
<dbReference type="InterPro" id="IPR005467">
    <property type="entry name" value="His_kinase_dom"/>
</dbReference>
<feature type="domain" description="Histidine kinase" evidence="12">
    <location>
        <begin position="283"/>
        <end position="495"/>
    </location>
</feature>
<evidence type="ECO:0000256" key="9">
    <source>
        <dbReference type="ARBA" id="ARBA00023012"/>
    </source>
</evidence>
<dbReference type="Gene3D" id="1.10.287.130">
    <property type="match status" value="1"/>
</dbReference>
<dbReference type="EMBL" id="JAVALS010000002">
    <property type="protein sequence ID" value="MDP5226620.1"/>
    <property type="molecule type" value="Genomic_DNA"/>
</dbReference>
<dbReference type="CDD" id="cd00082">
    <property type="entry name" value="HisKA"/>
    <property type="match status" value="1"/>
</dbReference>
<gene>
    <name evidence="14" type="ORF">Q9R02_05565</name>
</gene>
<dbReference type="EC" id="2.7.13.3" evidence="3"/>
<dbReference type="InterPro" id="IPR036097">
    <property type="entry name" value="HisK_dim/P_sf"/>
</dbReference>
<protein>
    <recommendedName>
        <fullName evidence="3">histidine kinase</fullName>
        <ecNumber evidence="3">2.7.13.3</ecNumber>
    </recommendedName>
</protein>
<organism evidence="14 15">
    <name type="scientific">Arthrobacter horti</name>
    <dbReference type="NCBI Taxonomy" id="3068273"/>
    <lineage>
        <taxon>Bacteria</taxon>
        <taxon>Bacillati</taxon>
        <taxon>Actinomycetota</taxon>
        <taxon>Actinomycetes</taxon>
        <taxon>Micrococcales</taxon>
        <taxon>Micrococcaceae</taxon>
        <taxon>Arthrobacter</taxon>
    </lineage>
</organism>
<comment type="subcellular location">
    <subcellularLocation>
        <location evidence="2">Cell membrane</location>
    </subcellularLocation>
</comment>
<dbReference type="PROSITE" id="PS50109">
    <property type="entry name" value="HIS_KIN"/>
    <property type="match status" value="1"/>
</dbReference>
<dbReference type="InterPro" id="IPR003660">
    <property type="entry name" value="HAMP_dom"/>
</dbReference>
<dbReference type="Gene3D" id="3.30.565.10">
    <property type="entry name" value="Histidine kinase-like ATPase, C-terminal domain"/>
    <property type="match status" value="1"/>
</dbReference>
<keyword evidence="8 11" id="KW-1133">Transmembrane helix</keyword>
<reference evidence="14 15" key="1">
    <citation type="submission" date="2023-08" db="EMBL/GenBank/DDBJ databases">
        <title>Arthrobacter horti sp. nov., isolated from forest soil.</title>
        <authorList>
            <person name="Park M."/>
        </authorList>
    </citation>
    <scope>NUCLEOTIDE SEQUENCE [LARGE SCALE GENOMIC DNA]</scope>
    <source>
        <strain evidence="14 15">YJM1</strain>
    </source>
</reference>
<dbReference type="PANTHER" id="PTHR45436">
    <property type="entry name" value="SENSOR HISTIDINE KINASE YKOH"/>
    <property type="match status" value="1"/>
</dbReference>
<evidence type="ECO:0000256" key="10">
    <source>
        <dbReference type="ARBA" id="ARBA00023136"/>
    </source>
</evidence>
<dbReference type="InterPro" id="IPR036890">
    <property type="entry name" value="HATPase_C_sf"/>
</dbReference>
<evidence type="ECO:0000259" key="12">
    <source>
        <dbReference type="PROSITE" id="PS50109"/>
    </source>
</evidence>
<evidence type="ECO:0000256" key="6">
    <source>
        <dbReference type="ARBA" id="ARBA00022692"/>
    </source>
</evidence>
<dbReference type="GO" id="GO:0016301">
    <property type="term" value="F:kinase activity"/>
    <property type="evidence" value="ECO:0007669"/>
    <property type="project" value="UniProtKB-KW"/>
</dbReference>
<evidence type="ECO:0000256" key="8">
    <source>
        <dbReference type="ARBA" id="ARBA00022989"/>
    </source>
</evidence>
<dbReference type="SMART" id="SM00388">
    <property type="entry name" value="HisKA"/>
    <property type="match status" value="1"/>
</dbReference>
<dbReference type="SUPFAM" id="SSF47384">
    <property type="entry name" value="Homodimeric domain of signal transducing histidine kinase"/>
    <property type="match status" value="1"/>
</dbReference>
<feature type="domain" description="HAMP" evidence="13">
    <location>
        <begin position="206"/>
        <end position="268"/>
    </location>
</feature>
<feature type="transmembrane region" description="Helical" evidence="11">
    <location>
        <begin position="178"/>
        <end position="205"/>
    </location>
</feature>
<feature type="transmembrane region" description="Helical" evidence="11">
    <location>
        <begin position="23"/>
        <end position="44"/>
    </location>
</feature>
<dbReference type="InterPro" id="IPR003594">
    <property type="entry name" value="HATPase_dom"/>
</dbReference>
<proteinExistence type="predicted"/>
<accession>A0ABT9ILY0</accession>
<dbReference type="SMART" id="SM00387">
    <property type="entry name" value="HATPase_c"/>
    <property type="match status" value="1"/>
</dbReference>
<dbReference type="CDD" id="cd06225">
    <property type="entry name" value="HAMP"/>
    <property type="match status" value="1"/>
</dbReference>